<dbReference type="InterPro" id="IPR036834">
    <property type="entry name" value="Bcl-2-like_sf"/>
</dbReference>
<comment type="subcellular location">
    <subcellularLocation>
        <location evidence="1">Membrane</location>
        <topology evidence="1">Single-pass membrane protein</topology>
    </subcellularLocation>
</comment>
<evidence type="ECO:0000256" key="1">
    <source>
        <dbReference type="ARBA" id="ARBA00004167"/>
    </source>
</evidence>
<evidence type="ECO:0000259" key="8">
    <source>
        <dbReference type="SMART" id="SM00337"/>
    </source>
</evidence>
<dbReference type="GO" id="GO:0042981">
    <property type="term" value="P:regulation of apoptotic process"/>
    <property type="evidence" value="ECO:0007669"/>
    <property type="project" value="InterPro"/>
</dbReference>
<dbReference type="RefSeq" id="XP_055867726.1">
    <property type="nucleotide sequence ID" value="XM_056011751.1"/>
</dbReference>
<keyword evidence="4" id="KW-0053">Apoptosis</keyword>
<sequence>MFATGMAPETPTRRQNEDSANTLRNGDYSPLSSPHNNTNNNNNHAPKYGSLTPQNSLCDKEGQPTNRSPSLLAPPAAYSRERRLSSSSCDSSVSNAARRRMRRNSSSRLSDLDDDKKEITLLTFAKGAQFVGKKIGAGFKKAVGKLFVPRLQKQKLVHEAEVMEEVCCICKDYIINKLTLRDLMSRKVGFTQTNSKNSVHIINAGTALEMMYPRTYSNVSRKLSMTMSSVKIVRTTLSLFLEILFEGSITWGKVVSMFTVAGLFAEECASQGHADFVQEVVHVVVDYTGSSLLPWLVQQGGWDAFPLPGCSQNSRLSKLRLLIVACGATAVAVSSSSILDFW</sequence>
<dbReference type="OrthoDB" id="5947850at2759"/>
<keyword evidence="5" id="KW-1133">Transmembrane helix</keyword>
<feature type="compositionally biased region" description="Low complexity" evidence="7">
    <location>
        <begin position="85"/>
        <end position="96"/>
    </location>
</feature>
<gene>
    <name evidence="10 11 12 13 14" type="primary">LOC106057160</name>
</gene>
<evidence type="ECO:0000256" key="7">
    <source>
        <dbReference type="SAM" id="MobiDB-lite"/>
    </source>
</evidence>
<accession>A0A9W2YY80</accession>
<name>A0A9W2YY80_BIOGL</name>
<dbReference type="GO" id="GO:0008630">
    <property type="term" value="P:intrinsic apoptotic signaling pathway in response to DNA damage"/>
    <property type="evidence" value="ECO:0007669"/>
    <property type="project" value="TreeGrafter"/>
</dbReference>
<feature type="compositionally biased region" description="Polar residues" evidence="7">
    <location>
        <begin position="51"/>
        <end position="69"/>
    </location>
</feature>
<dbReference type="GO" id="GO:0097192">
    <property type="term" value="P:extrinsic apoptotic signaling pathway in absence of ligand"/>
    <property type="evidence" value="ECO:0007669"/>
    <property type="project" value="TreeGrafter"/>
</dbReference>
<dbReference type="CDD" id="cd06845">
    <property type="entry name" value="Bcl-2_like"/>
    <property type="match status" value="1"/>
</dbReference>
<protein>
    <submittedName>
        <fullName evidence="10 11">Uncharacterized protein LOC106057160</fullName>
    </submittedName>
</protein>
<dbReference type="Gene3D" id="1.10.437.10">
    <property type="entry name" value="Blc2-like"/>
    <property type="match status" value="1"/>
</dbReference>
<dbReference type="InterPro" id="IPR002475">
    <property type="entry name" value="Bcl2-like"/>
</dbReference>
<feature type="domain" description="Bcl-2 Bcl-2 homology region 1-3" evidence="8">
    <location>
        <begin position="201"/>
        <end position="302"/>
    </location>
</feature>
<dbReference type="RefSeq" id="XP_055867723.1">
    <property type="nucleotide sequence ID" value="XM_056011748.1"/>
</dbReference>
<dbReference type="RefSeq" id="XP_055867722.1">
    <property type="nucleotide sequence ID" value="XM_056011747.1"/>
</dbReference>
<evidence type="ECO:0000313" key="13">
    <source>
        <dbReference type="RefSeq" id="XP_055867725.1"/>
    </source>
</evidence>
<dbReference type="PANTHER" id="PTHR11256">
    <property type="entry name" value="BCL-2 RELATED"/>
    <property type="match status" value="1"/>
</dbReference>
<dbReference type="RefSeq" id="XP_055867724.1">
    <property type="nucleotide sequence ID" value="XM_056011749.1"/>
</dbReference>
<feature type="region of interest" description="Disordered" evidence="7">
    <location>
        <begin position="1"/>
        <end position="110"/>
    </location>
</feature>
<dbReference type="PANTHER" id="PTHR11256:SF48">
    <property type="entry name" value="BCL-2-RELATED OVARIAN KILLER PROTEIN"/>
    <property type="match status" value="1"/>
</dbReference>
<evidence type="ECO:0000313" key="14">
    <source>
        <dbReference type="RefSeq" id="XP_055867726.1"/>
    </source>
</evidence>
<dbReference type="Pfam" id="PF00452">
    <property type="entry name" value="Bcl-2"/>
    <property type="match status" value="1"/>
</dbReference>
<dbReference type="GO" id="GO:0001836">
    <property type="term" value="P:release of cytochrome c from mitochondria"/>
    <property type="evidence" value="ECO:0007669"/>
    <property type="project" value="TreeGrafter"/>
</dbReference>
<evidence type="ECO:0000256" key="6">
    <source>
        <dbReference type="ARBA" id="ARBA00023136"/>
    </source>
</evidence>
<dbReference type="RefSeq" id="XP_055867725.1">
    <property type="nucleotide sequence ID" value="XM_056011750.1"/>
</dbReference>
<dbReference type="InterPro" id="IPR046371">
    <property type="entry name" value="Bcl-2_BH1-3"/>
</dbReference>
<dbReference type="GeneID" id="106057160"/>
<keyword evidence="9" id="KW-1185">Reference proteome</keyword>
<dbReference type="InterPro" id="IPR026298">
    <property type="entry name" value="Bcl-2_fam"/>
</dbReference>
<proteinExistence type="inferred from homology"/>
<evidence type="ECO:0000313" key="10">
    <source>
        <dbReference type="RefSeq" id="XP_055867722.1"/>
    </source>
</evidence>
<dbReference type="PROSITE" id="PS50062">
    <property type="entry name" value="BCL2_FAMILY"/>
    <property type="match status" value="1"/>
</dbReference>
<keyword evidence="3" id="KW-0812">Transmembrane</keyword>
<dbReference type="SMART" id="SM00337">
    <property type="entry name" value="BCL"/>
    <property type="match status" value="1"/>
</dbReference>
<evidence type="ECO:0000313" key="12">
    <source>
        <dbReference type="RefSeq" id="XP_055867724.1"/>
    </source>
</evidence>
<evidence type="ECO:0000256" key="3">
    <source>
        <dbReference type="ARBA" id="ARBA00022692"/>
    </source>
</evidence>
<dbReference type="AlphaFoldDB" id="A0A9W2YY80"/>
<dbReference type="GO" id="GO:0005741">
    <property type="term" value="C:mitochondrial outer membrane"/>
    <property type="evidence" value="ECO:0007669"/>
    <property type="project" value="TreeGrafter"/>
</dbReference>
<dbReference type="PRINTS" id="PR01862">
    <property type="entry name" value="BCL2FAMILY"/>
</dbReference>
<reference evidence="10 11" key="1">
    <citation type="submission" date="2025-04" db="UniProtKB">
        <authorList>
            <consortium name="RefSeq"/>
        </authorList>
    </citation>
    <scope>IDENTIFICATION</scope>
</reference>
<dbReference type="GO" id="GO:0051400">
    <property type="term" value="F:BH domain binding"/>
    <property type="evidence" value="ECO:0007669"/>
    <property type="project" value="TreeGrafter"/>
</dbReference>
<feature type="compositionally biased region" description="Polar residues" evidence="7">
    <location>
        <begin position="18"/>
        <end position="35"/>
    </location>
</feature>
<evidence type="ECO:0000256" key="5">
    <source>
        <dbReference type="ARBA" id="ARBA00022989"/>
    </source>
</evidence>
<evidence type="ECO:0000256" key="2">
    <source>
        <dbReference type="ARBA" id="ARBA00009458"/>
    </source>
</evidence>
<dbReference type="OMA" id="IVFMARP"/>
<dbReference type="SUPFAM" id="SSF56854">
    <property type="entry name" value="Bcl-2 inhibitors of programmed cell death"/>
    <property type="match status" value="1"/>
</dbReference>
<keyword evidence="6" id="KW-0472">Membrane</keyword>
<comment type="similarity">
    <text evidence="2">Belongs to the Bcl-2 family.</text>
</comment>
<dbReference type="Proteomes" id="UP001165740">
    <property type="component" value="Chromosome 15"/>
</dbReference>
<evidence type="ECO:0000313" key="9">
    <source>
        <dbReference type="Proteomes" id="UP001165740"/>
    </source>
</evidence>
<organism evidence="9 14">
    <name type="scientific">Biomphalaria glabrata</name>
    <name type="common">Bloodfluke planorb</name>
    <name type="synonym">Freshwater snail</name>
    <dbReference type="NCBI Taxonomy" id="6526"/>
    <lineage>
        <taxon>Eukaryota</taxon>
        <taxon>Metazoa</taxon>
        <taxon>Spiralia</taxon>
        <taxon>Lophotrochozoa</taxon>
        <taxon>Mollusca</taxon>
        <taxon>Gastropoda</taxon>
        <taxon>Heterobranchia</taxon>
        <taxon>Euthyneura</taxon>
        <taxon>Panpulmonata</taxon>
        <taxon>Hygrophila</taxon>
        <taxon>Lymnaeoidea</taxon>
        <taxon>Planorbidae</taxon>
        <taxon>Biomphalaria</taxon>
    </lineage>
</organism>
<evidence type="ECO:0000256" key="4">
    <source>
        <dbReference type="ARBA" id="ARBA00022703"/>
    </source>
</evidence>
<evidence type="ECO:0000313" key="11">
    <source>
        <dbReference type="RefSeq" id="XP_055867723.1"/>
    </source>
</evidence>